<dbReference type="Pfam" id="PF05018">
    <property type="entry name" value="CFA20_dom"/>
    <property type="match status" value="1"/>
</dbReference>
<protein>
    <recommendedName>
        <fullName evidence="7">CFA20 domain-containing protein</fullName>
    </recommendedName>
</protein>
<proteinExistence type="predicted"/>
<feature type="transmembrane region" description="Helical" evidence="6">
    <location>
        <begin position="21"/>
        <end position="40"/>
    </location>
</feature>
<feature type="transmembrane region" description="Helical" evidence="6">
    <location>
        <begin position="85"/>
        <end position="108"/>
    </location>
</feature>
<evidence type="ECO:0000256" key="2">
    <source>
        <dbReference type="ARBA" id="ARBA00022692"/>
    </source>
</evidence>
<dbReference type="GO" id="GO:0012505">
    <property type="term" value="C:endomembrane system"/>
    <property type="evidence" value="ECO:0007669"/>
    <property type="project" value="UniProtKB-SubCell"/>
</dbReference>
<comment type="caution">
    <text evidence="8">The sequence shown here is derived from an EMBL/GenBank/DDBJ whole genome shotgun (WGS) entry which is preliminary data.</text>
</comment>
<dbReference type="EMBL" id="JADGKB010000001">
    <property type="protein sequence ID" value="KAJ3262641.1"/>
    <property type="molecule type" value="Genomic_DNA"/>
</dbReference>
<keyword evidence="2 6" id="KW-0812">Transmembrane</keyword>
<organism evidence="8 9">
    <name type="scientific">Boothiomyces macroporosus</name>
    <dbReference type="NCBI Taxonomy" id="261099"/>
    <lineage>
        <taxon>Eukaryota</taxon>
        <taxon>Fungi</taxon>
        <taxon>Fungi incertae sedis</taxon>
        <taxon>Chytridiomycota</taxon>
        <taxon>Chytridiomycota incertae sedis</taxon>
        <taxon>Chytridiomycetes</taxon>
        <taxon>Rhizophydiales</taxon>
        <taxon>Terramycetaceae</taxon>
        <taxon>Boothiomyces</taxon>
    </lineage>
</organism>
<dbReference type="Proteomes" id="UP001210925">
    <property type="component" value="Unassembled WGS sequence"/>
</dbReference>
<feature type="transmembrane region" description="Helical" evidence="6">
    <location>
        <begin position="153"/>
        <end position="173"/>
    </location>
</feature>
<evidence type="ECO:0000313" key="8">
    <source>
        <dbReference type="EMBL" id="KAJ3262641.1"/>
    </source>
</evidence>
<dbReference type="GO" id="GO:0016020">
    <property type="term" value="C:membrane"/>
    <property type="evidence" value="ECO:0007669"/>
    <property type="project" value="InterPro"/>
</dbReference>
<dbReference type="InterPro" id="IPR006838">
    <property type="entry name" value="ADTRP_AIG1"/>
</dbReference>
<evidence type="ECO:0000256" key="4">
    <source>
        <dbReference type="ARBA" id="ARBA00023136"/>
    </source>
</evidence>
<evidence type="ECO:0000256" key="5">
    <source>
        <dbReference type="SAM" id="MobiDB-lite"/>
    </source>
</evidence>
<feature type="transmembrane region" description="Helical" evidence="6">
    <location>
        <begin position="120"/>
        <end position="141"/>
    </location>
</feature>
<keyword evidence="4 6" id="KW-0472">Membrane</keyword>
<keyword evidence="9" id="KW-1185">Reference proteome</keyword>
<evidence type="ECO:0000313" key="9">
    <source>
        <dbReference type="Proteomes" id="UP001210925"/>
    </source>
</evidence>
<dbReference type="InterPro" id="IPR040441">
    <property type="entry name" value="CFA20/CFAP20DC"/>
</dbReference>
<feature type="region of interest" description="Disordered" evidence="5">
    <location>
        <begin position="444"/>
        <end position="492"/>
    </location>
</feature>
<dbReference type="Pfam" id="PF04750">
    <property type="entry name" value="Far-17a_AIG1"/>
    <property type="match status" value="1"/>
</dbReference>
<evidence type="ECO:0000256" key="3">
    <source>
        <dbReference type="ARBA" id="ARBA00022989"/>
    </source>
</evidence>
<keyword evidence="3 6" id="KW-1133">Transmembrane helix</keyword>
<reference evidence="8" key="1">
    <citation type="submission" date="2020-05" db="EMBL/GenBank/DDBJ databases">
        <title>Phylogenomic resolution of chytrid fungi.</title>
        <authorList>
            <person name="Stajich J.E."/>
            <person name="Amses K."/>
            <person name="Simmons R."/>
            <person name="Seto K."/>
            <person name="Myers J."/>
            <person name="Bonds A."/>
            <person name="Quandt C.A."/>
            <person name="Barry K."/>
            <person name="Liu P."/>
            <person name="Grigoriev I."/>
            <person name="Longcore J.E."/>
            <person name="James T.Y."/>
        </authorList>
    </citation>
    <scope>NUCLEOTIDE SEQUENCE</scope>
    <source>
        <strain evidence="8">PLAUS21</strain>
    </source>
</reference>
<dbReference type="PANTHER" id="PTHR12458">
    <property type="entry name" value="ORF PROTEIN"/>
    <property type="match status" value="1"/>
</dbReference>
<comment type="subcellular location">
    <subcellularLocation>
        <location evidence="1">Endomembrane system</location>
        <topology evidence="1">Multi-pass membrane protein</topology>
    </subcellularLocation>
</comment>
<evidence type="ECO:0000259" key="7">
    <source>
        <dbReference type="Pfam" id="PF05018"/>
    </source>
</evidence>
<feature type="domain" description="CFA20" evidence="7">
    <location>
        <begin position="287"/>
        <end position="392"/>
    </location>
</feature>
<evidence type="ECO:0000256" key="6">
    <source>
        <dbReference type="SAM" id="Phobius"/>
    </source>
</evidence>
<gene>
    <name evidence="8" type="ORF">HK103_000170</name>
</gene>
<feature type="transmembrane region" description="Helical" evidence="6">
    <location>
        <begin position="193"/>
        <end position="220"/>
    </location>
</feature>
<dbReference type="InterPro" id="IPR007714">
    <property type="entry name" value="CFA20_dom"/>
</dbReference>
<name>A0AAD5USS6_9FUNG</name>
<dbReference type="AlphaFoldDB" id="A0AAD5USS6"/>
<feature type="compositionally biased region" description="Basic and acidic residues" evidence="5">
    <location>
        <begin position="460"/>
        <end position="478"/>
    </location>
</feature>
<evidence type="ECO:0000256" key="1">
    <source>
        <dbReference type="ARBA" id="ARBA00004127"/>
    </source>
</evidence>
<accession>A0AAD5USS6</accession>
<sequence>MQFVLEPSRPNSHFISDDAYFVVNAVIAVLIFGYTLMNLIPSGAHYFIFLTDWNWILINLYFISNTIKYYILSKERKVSGFHENLQFAMFAAMQPVAWLVSVVFWTLLAPGLFSNPNSSTFALITGPISHIFNLAFPLVELFLSTYELRKTHILFPFVIVVLYPIFVVIIHQFDNTHWPYSFLVSLNGGENGIKWGPMLGFCAFVFVCITVFFFLTLFLIKIRERIAKNRMEARLEDLELKPGGPIFEIFTSNISPLINEWKLQKSAVKRTFAPDLKGYCYTLEIVLFQPYLVFQVYLGLGNQMSIELCITDLTMNNRRFLISNPTKEIKITALHASIPFPNIPKGQWVNLCFNMSKLVSDNFRSSIFRSLSRINISGTFRLRKIFTMKQMLYLQSRDIFQYAEEIPKAVSYPPGVDYSTFIALADADSLVSSPLITESIKIKPKTSAQRQTPKYKPLKKKEPLQVELGEESKRKDNPLESAVSESDIPELPPIIQLKPKSSEKEIEPIQERDVIEIQEAANVDALPLIDPYTEKFSKELQEKFAKLEVNTTCDFIVSSSNSTGIIQAQRKLKPNIAPAAELFQDDDIEPWNVSNSPVESVKYLSTIDRLDSDEELYIYNENGEKSIIQME</sequence>